<dbReference type="AlphaFoldDB" id="A0A150FZQ6"/>
<name>A0A150FZQ6_GONPE</name>
<evidence type="ECO:0000256" key="2">
    <source>
        <dbReference type="ARBA" id="ARBA00022448"/>
    </source>
</evidence>
<evidence type="ECO:0000256" key="7">
    <source>
        <dbReference type="ARBA" id="ARBA00023002"/>
    </source>
</evidence>
<reference evidence="13" key="1">
    <citation type="journal article" date="2016" name="Nat. Commun.">
        <title>The Gonium pectorale genome demonstrates co-option of cell cycle regulation during the evolution of multicellularity.</title>
        <authorList>
            <person name="Hanschen E.R."/>
            <person name="Marriage T.N."/>
            <person name="Ferris P.J."/>
            <person name="Hamaji T."/>
            <person name="Toyoda A."/>
            <person name="Fujiyama A."/>
            <person name="Neme R."/>
            <person name="Noguchi H."/>
            <person name="Minakuchi Y."/>
            <person name="Suzuki M."/>
            <person name="Kawai-Toyooka H."/>
            <person name="Smith D.R."/>
            <person name="Sparks H."/>
            <person name="Anderson J."/>
            <person name="Bakaric R."/>
            <person name="Luria V."/>
            <person name="Karger A."/>
            <person name="Kirschner M.W."/>
            <person name="Durand P.M."/>
            <person name="Michod R.E."/>
            <person name="Nozaki H."/>
            <person name="Olson B.J."/>
        </authorList>
    </citation>
    <scope>NUCLEOTIDE SEQUENCE [LARGE SCALE GENOMIC DNA]</scope>
    <source>
        <strain evidence="13">NIES-2863</strain>
    </source>
</reference>
<keyword evidence="13" id="KW-1185">Reference proteome</keyword>
<keyword evidence="2" id="KW-0813">Transport</keyword>
<evidence type="ECO:0000256" key="9">
    <source>
        <dbReference type="ARBA" id="ARBA00023284"/>
    </source>
</evidence>
<dbReference type="GO" id="GO:0015035">
    <property type="term" value="F:protein-disulfide reductase activity"/>
    <property type="evidence" value="ECO:0007669"/>
    <property type="project" value="InterPro"/>
</dbReference>
<feature type="domain" description="Thioredoxin" evidence="11">
    <location>
        <begin position="10"/>
        <end position="127"/>
    </location>
</feature>
<proteinExistence type="inferred from homology"/>
<dbReference type="SUPFAM" id="SSF52833">
    <property type="entry name" value="Thioredoxin-like"/>
    <property type="match status" value="1"/>
</dbReference>
<comment type="caution">
    <text evidence="12">The sequence shown here is derived from an EMBL/GenBank/DDBJ whole genome shotgun (WGS) entry which is preliminary data.</text>
</comment>
<dbReference type="EMBL" id="LSYV01000136">
    <property type="protein sequence ID" value="KXZ42550.1"/>
    <property type="molecule type" value="Genomic_DNA"/>
</dbReference>
<accession>A0A150FZQ6</accession>
<gene>
    <name evidence="12" type="ORF">GPECTOR_136g633</name>
</gene>
<dbReference type="OrthoDB" id="2121326at2759"/>
<dbReference type="InterPro" id="IPR013766">
    <property type="entry name" value="Thioredoxin_domain"/>
</dbReference>
<dbReference type="PROSITE" id="PS00194">
    <property type="entry name" value="THIOREDOXIN_1"/>
    <property type="match status" value="1"/>
</dbReference>
<dbReference type="FunFam" id="3.40.30.10:FF:000149">
    <property type="entry name" value="Thioredoxin-like protein CITRX, chloroplastic"/>
    <property type="match status" value="1"/>
</dbReference>
<evidence type="ECO:0000256" key="6">
    <source>
        <dbReference type="ARBA" id="ARBA00022982"/>
    </source>
</evidence>
<protein>
    <recommendedName>
        <fullName evidence="11">Thioredoxin domain-containing protein</fullName>
    </recommendedName>
</protein>
<evidence type="ECO:0000256" key="8">
    <source>
        <dbReference type="ARBA" id="ARBA00023157"/>
    </source>
</evidence>
<sequence>MLRGRSSEPPFRRSVVTQAKVEKINGEQLEVEIANRDTTLIVDFFATWCGPCLLLARELEQVAEQMEGKVKVVKIDVDENPDLSNMLKIQGLPTIVFIPKENGKPALRTEGLLPAAQIMEIVGQLESGTVQAQGTAE</sequence>
<comment type="similarity">
    <text evidence="10">Belongs to the thioredoxin family. Plant CITRX-type subfamily.</text>
</comment>
<keyword evidence="9" id="KW-0676">Redox-active center</keyword>
<comment type="subcellular location">
    <subcellularLocation>
        <location evidence="1">Plastid</location>
        <location evidence="1">Chloroplast</location>
    </subcellularLocation>
</comment>
<keyword evidence="8" id="KW-1015">Disulfide bond</keyword>
<dbReference type="Proteomes" id="UP000075714">
    <property type="component" value="Unassembled WGS sequence"/>
</dbReference>
<dbReference type="PANTHER" id="PTHR47834:SF2">
    <property type="entry name" value="THIOREDOXIN-LIKE PROTEIN CITRX, CHLOROPLASTIC"/>
    <property type="match status" value="1"/>
</dbReference>
<evidence type="ECO:0000313" key="12">
    <source>
        <dbReference type="EMBL" id="KXZ42550.1"/>
    </source>
</evidence>
<evidence type="ECO:0000256" key="10">
    <source>
        <dbReference type="ARBA" id="ARBA00024039"/>
    </source>
</evidence>
<dbReference type="PANTHER" id="PTHR47834">
    <property type="entry name" value="THIOREDOXIN-LIKE PROTEIN CITRX, CHLOROPLASTIC"/>
    <property type="match status" value="1"/>
</dbReference>
<dbReference type="InterPro" id="IPR044182">
    <property type="entry name" value="CITRX"/>
</dbReference>
<dbReference type="CDD" id="cd02947">
    <property type="entry name" value="TRX_family"/>
    <property type="match status" value="1"/>
</dbReference>
<dbReference type="GO" id="GO:0045454">
    <property type="term" value="P:cell redox homeostasis"/>
    <property type="evidence" value="ECO:0007669"/>
    <property type="project" value="InterPro"/>
</dbReference>
<dbReference type="InterPro" id="IPR017937">
    <property type="entry name" value="Thioredoxin_CS"/>
</dbReference>
<keyword evidence="3" id="KW-0150">Chloroplast</keyword>
<evidence type="ECO:0000313" key="13">
    <source>
        <dbReference type="Proteomes" id="UP000075714"/>
    </source>
</evidence>
<dbReference type="Pfam" id="PF00085">
    <property type="entry name" value="Thioredoxin"/>
    <property type="match status" value="1"/>
</dbReference>
<dbReference type="PRINTS" id="PR00421">
    <property type="entry name" value="THIOREDOXIN"/>
</dbReference>
<dbReference type="STRING" id="33097.A0A150FZQ6"/>
<dbReference type="PROSITE" id="PS51352">
    <property type="entry name" value="THIOREDOXIN_2"/>
    <property type="match status" value="1"/>
</dbReference>
<evidence type="ECO:0000256" key="1">
    <source>
        <dbReference type="ARBA" id="ARBA00004229"/>
    </source>
</evidence>
<keyword evidence="4" id="KW-0934">Plastid</keyword>
<dbReference type="Gene3D" id="3.40.30.10">
    <property type="entry name" value="Glutaredoxin"/>
    <property type="match status" value="1"/>
</dbReference>
<evidence type="ECO:0000259" key="11">
    <source>
        <dbReference type="PROSITE" id="PS51352"/>
    </source>
</evidence>
<evidence type="ECO:0000256" key="3">
    <source>
        <dbReference type="ARBA" id="ARBA00022528"/>
    </source>
</evidence>
<dbReference type="InterPro" id="IPR036249">
    <property type="entry name" value="Thioredoxin-like_sf"/>
</dbReference>
<keyword evidence="5" id="KW-0809">Transit peptide</keyword>
<dbReference type="GO" id="GO:0009507">
    <property type="term" value="C:chloroplast"/>
    <property type="evidence" value="ECO:0007669"/>
    <property type="project" value="UniProtKB-SubCell"/>
</dbReference>
<keyword evidence="6" id="KW-0249">Electron transport</keyword>
<keyword evidence="7" id="KW-0560">Oxidoreductase</keyword>
<evidence type="ECO:0000256" key="4">
    <source>
        <dbReference type="ARBA" id="ARBA00022640"/>
    </source>
</evidence>
<organism evidence="12 13">
    <name type="scientific">Gonium pectorale</name>
    <name type="common">Green alga</name>
    <dbReference type="NCBI Taxonomy" id="33097"/>
    <lineage>
        <taxon>Eukaryota</taxon>
        <taxon>Viridiplantae</taxon>
        <taxon>Chlorophyta</taxon>
        <taxon>core chlorophytes</taxon>
        <taxon>Chlorophyceae</taxon>
        <taxon>CS clade</taxon>
        <taxon>Chlamydomonadales</taxon>
        <taxon>Volvocaceae</taxon>
        <taxon>Gonium</taxon>
    </lineage>
</organism>
<evidence type="ECO:0000256" key="5">
    <source>
        <dbReference type="ARBA" id="ARBA00022946"/>
    </source>
</evidence>